<dbReference type="GO" id="GO:0010008">
    <property type="term" value="C:endosome membrane"/>
    <property type="evidence" value="ECO:0007669"/>
    <property type="project" value="UniProtKB-SubCell"/>
</dbReference>
<keyword evidence="4" id="KW-0967">Endosome</keyword>
<feature type="region of interest" description="Disordered" evidence="6">
    <location>
        <begin position="419"/>
        <end position="447"/>
    </location>
</feature>
<feature type="domain" description="Dynamin-type G" evidence="7">
    <location>
        <begin position="51"/>
        <end position="294"/>
    </location>
</feature>
<feature type="compositionally biased region" description="Pro residues" evidence="6">
    <location>
        <begin position="483"/>
        <end position="498"/>
    </location>
</feature>
<sequence>MSAPVFTATETKADARNSTNLLNIYRNDIKPMEDMYDYSKFAPGVFEDHITNQRPLITFLGPWSAGKTSFINHLLQQDYLYTGPEPTTSEFNVVMYGPEPGNVDGTALVNNNNLPFRNLQSYGSSFISSFKGFQAPHTLLRHCTLVDTPGVLESADDLHRRKYDYHEMTRWFVERSELVFVLFDPSKLDSGQELRLLFEKSLRGFEPKIRIILNKADSLSSPELMKVYGSLLWNLSGLMTATEPPRVYVGSFWNKPYREGSFVRLFTEEKEDLMNEILVTVPRQFWDRKVTLVQKRARDVLCHAGVVSKMRGNVSLFTRASSQRKSAIKHLDETYNEIATKYNLVRMEFPDPSRYEDFLDKVKLDDYSSIDKAEKNGKLKKLLTAIHVTLPEMLKPVKGCTVVPPDEKKERDGLSKMYSMHNRSQGGSDEMGFGGGLNNSTSFSTPSRQNEMMSQMMVMMQQIVEKKRASSAQASPATSPSSTPFPPKHNSYFPPPPSDENSSQNSTNQKRLSDPNAKRLNPDDLVQLPSVRK</sequence>
<feature type="compositionally biased region" description="Polar residues" evidence="6">
    <location>
        <begin position="438"/>
        <end position="447"/>
    </location>
</feature>
<dbReference type="VEuPathDB" id="TriTrypDB:ADEAN_000498000"/>
<keyword evidence="3" id="KW-1003">Cell membrane</keyword>
<dbReference type="InterPro" id="IPR040990">
    <property type="entry name" value="DUF5600"/>
</dbReference>
<evidence type="ECO:0000256" key="1">
    <source>
        <dbReference type="ARBA" id="ARBA00004413"/>
    </source>
</evidence>
<feature type="compositionally biased region" description="Basic and acidic residues" evidence="6">
    <location>
        <begin position="511"/>
        <end position="522"/>
    </location>
</feature>
<dbReference type="Gene3D" id="1.10.268.20">
    <property type="match status" value="1"/>
</dbReference>
<keyword evidence="5" id="KW-0472">Membrane</keyword>
<keyword evidence="9" id="KW-1185">Reference proteome</keyword>
<dbReference type="PROSITE" id="PS51718">
    <property type="entry name" value="G_DYNAMIN_2"/>
    <property type="match status" value="1"/>
</dbReference>
<dbReference type="InterPro" id="IPR027417">
    <property type="entry name" value="P-loop_NTPase"/>
</dbReference>
<dbReference type="PANTHER" id="PTHR43681:SF1">
    <property type="entry name" value="SARCALUMENIN"/>
    <property type="match status" value="1"/>
</dbReference>
<dbReference type="SUPFAM" id="SSF52540">
    <property type="entry name" value="P-loop containing nucleoside triphosphate hydrolases"/>
    <property type="match status" value="1"/>
</dbReference>
<dbReference type="AlphaFoldDB" id="A0A7G2CH26"/>
<feature type="compositionally biased region" description="Low complexity" evidence="6">
    <location>
        <begin position="470"/>
        <end position="482"/>
    </location>
</feature>
<evidence type="ECO:0000256" key="5">
    <source>
        <dbReference type="ARBA" id="ARBA00023136"/>
    </source>
</evidence>
<evidence type="ECO:0000256" key="6">
    <source>
        <dbReference type="SAM" id="MobiDB-lite"/>
    </source>
</evidence>
<evidence type="ECO:0000313" key="9">
    <source>
        <dbReference type="Proteomes" id="UP000515908"/>
    </source>
</evidence>
<dbReference type="InterPro" id="IPR051943">
    <property type="entry name" value="TRAFAC_Dynamin-like_GTPase"/>
</dbReference>
<dbReference type="Pfam" id="PF18150">
    <property type="entry name" value="DUF5600"/>
    <property type="match status" value="1"/>
</dbReference>
<dbReference type="Proteomes" id="UP000515908">
    <property type="component" value="Chromosome 09"/>
</dbReference>
<dbReference type="GO" id="GO:0005886">
    <property type="term" value="C:plasma membrane"/>
    <property type="evidence" value="ECO:0007669"/>
    <property type="project" value="UniProtKB-SubCell"/>
</dbReference>
<organism evidence="8 9">
    <name type="scientific">Angomonas deanei</name>
    <dbReference type="NCBI Taxonomy" id="59799"/>
    <lineage>
        <taxon>Eukaryota</taxon>
        <taxon>Discoba</taxon>
        <taxon>Euglenozoa</taxon>
        <taxon>Kinetoplastea</taxon>
        <taxon>Metakinetoplastina</taxon>
        <taxon>Trypanosomatida</taxon>
        <taxon>Trypanosomatidae</taxon>
        <taxon>Strigomonadinae</taxon>
        <taxon>Angomonas</taxon>
    </lineage>
</organism>
<evidence type="ECO:0000256" key="4">
    <source>
        <dbReference type="ARBA" id="ARBA00022753"/>
    </source>
</evidence>
<proteinExistence type="predicted"/>
<comment type="subcellular location">
    <subcellularLocation>
        <location evidence="1">Cell membrane</location>
        <topology evidence="1">Peripheral membrane protein</topology>
        <orientation evidence="1">Cytoplasmic side</orientation>
    </subcellularLocation>
    <subcellularLocation>
        <location evidence="2">Endosome membrane</location>
        <topology evidence="2">Peripheral membrane protein</topology>
    </subcellularLocation>
</comment>
<evidence type="ECO:0000313" key="8">
    <source>
        <dbReference type="EMBL" id="CAD2217502.1"/>
    </source>
</evidence>
<name>A0A7G2CH26_9TRYP</name>
<dbReference type="InterPro" id="IPR031692">
    <property type="entry name" value="EHD_N"/>
</dbReference>
<evidence type="ECO:0000259" key="7">
    <source>
        <dbReference type="PROSITE" id="PS51718"/>
    </source>
</evidence>
<dbReference type="CDD" id="cd09913">
    <property type="entry name" value="EHD"/>
    <property type="match status" value="1"/>
</dbReference>
<feature type="compositionally biased region" description="Polar residues" evidence="6">
    <location>
        <begin position="499"/>
        <end position="510"/>
    </location>
</feature>
<protein>
    <recommendedName>
        <fullName evidence="7">Dynamin-type G domain-containing protein</fullName>
    </recommendedName>
</protein>
<evidence type="ECO:0000256" key="2">
    <source>
        <dbReference type="ARBA" id="ARBA00004481"/>
    </source>
</evidence>
<evidence type="ECO:0000256" key="3">
    <source>
        <dbReference type="ARBA" id="ARBA00022475"/>
    </source>
</evidence>
<dbReference type="OrthoDB" id="422720at2759"/>
<dbReference type="Pfam" id="PF16880">
    <property type="entry name" value="EHD_N"/>
    <property type="match status" value="1"/>
</dbReference>
<feature type="region of interest" description="Disordered" evidence="6">
    <location>
        <begin position="465"/>
        <end position="533"/>
    </location>
</feature>
<reference evidence="8 9" key="1">
    <citation type="submission" date="2020-08" db="EMBL/GenBank/DDBJ databases">
        <authorList>
            <person name="Newling K."/>
            <person name="Davey J."/>
            <person name="Forrester S."/>
        </authorList>
    </citation>
    <scope>NUCLEOTIDE SEQUENCE [LARGE SCALE GENOMIC DNA]</scope>
    <source>
        <strain evidence="9">Crithidia deanei Carvalho (ATCC PRA-265)</strain>
    </source>
</reference>
<dbReference type="EMBL" id="LR877153">
    <property type="protein sequence ID" value="CAD2217502.1"/>
    <property type="molecule type" value="Genomic_DNA"/>
</dbReference>
<dbReference type="Pfam" id="PF00350">
    <property type="entry name" value="Dynamin_N"/>
    <property type="match status" value="1"/>
</dbReference>
<dbReference type="Gene3D" id="3.40.50.300">
    <property type="entry name" value="P-loop containing nucleotide triphosphate hydrolases"/>
    <property type="match status" value="1"/>
</dbReference>
<gene>
    <name evidence="8" type="ORF">ADEAN_000498000</name>
</gene>
<dbReference type="InterPro" id="IPR045063">
    <property type="entry name" value="Dynamin_N"/>
</dbReference>
<dbReference type="PANTHER" id="PTHR43681">
    <property type="entry name" value="TRANSMEMBRANE GTPASE FZO"/>
    <property type="match status" value="1"/>
</dbReference>
<dbReference type="InterPro" id="IPR030381">
    <property type="entry name" value="G_DYNAMIN_dom"/>
</dbReference>
<dbReference type="GO" id="GO:0005525">
    <property type="term" value="F:GTP binding"/>
    <property type="evidence" value="ECO:0007669"/>
    <property type="project" value="InterPro"/>
</dbReference>
<accession>A0A7G2CH26</accession>